<keyword evidence="2" id="KW-1185">Reference proteome</keyword>
<name>A0A9D4HRT0_DREPO</name>
<reference evidence="1" key="1">
    <citation type="journal article" date="2019" name="bioRxiv">
        <title>The Genome of the Zebra Mussel, Dreissena polymorpha: A Resource for Invasive Species Research.</title>
        <authorList>
            <person name="McCartney M.A."/>
            <person name="Auch B."/>
            <person name="Kono T."/>
            <person name="Mallez S."/>
            <person name="Zhang Y."/>
            <person name="Obille A."/>
            <person name="Becker A."/>
            <person name="Abrahante J.E."/>
            <person name="Garbe J."/>
            <person name="Badalamenti J.P."/>
            <person name="Herman A."/>
            <person name="Mangelson H."/>
            <person name="Liachko I."/>
            <person name="Sullivan S."/>
            <person name="Sone E.D."/>
            <person name="Koren S."/>
            <person name="Silverstein K.A.T."/>
            <person name="Beckman K.B."/>
            <person name="Gohl D.M."/>
        </authorList>
    </citation>
    <scope>NUCLEOTIDE SEQUENCE</scope>
    <source>
        <strain evidence="1">Duluth1</strain>
        <tissue evidence="1">Whole animal</tissue>
    </source>
</reference>
<dbReference type="EMBL" id="JAIWYP010000012">
    <property type="protein sequence ID" value="KAH3727108.1"/>
    <property type="molecule type" value="Genomic_DNA"/>
</dbReference>
<dbReference type="Proteomes" id="UP000828390">
    <property type="component" value="Unassembled WGS sequence"/>
</dbReference>
<proteinExistence type="predicted"/>
<evidence type="ECO:0000313" key="2">
    <source>
        <dbReference type="Proteomes" id="UP000828390"/>
    </source>
</evidence>
<evidence type="ECO:0000313" key="1">
    <source>
        <dbReference type="EMBL" id="KAH3727108.1"/>
    </source>
</evidence>
<sequence length="66" mass="7402">METISGMSSDRDFVFAQVRARPSKHTPKLFLRRCHMQGLGILRVGNNCRRTVLKDFAHGVTVAACI</sequence>
<gene>
    <name evidence="1" type="ORF">DPMN_053033</name>
</gene>
<accession>A0A9D4HRT0</accession>
<organism evidence="1 2">
    <name type="scientific">Dreissena polymorpha</name>
    <name type="common">Zebra mussel</name>
    <name type="synonym">Mytilus polymorpha</name>
    <dbReference type="NCBI Taxonomy" id="45954"/>
    <lineage>
        <taxon>Eukaryota</taxon>
        <taxon>Metazoa</taxon>
        <taxon>Spiralia</taxon>
        <taxon>Lophotrochozoa</taxon>
        <taxon>Mollusca</taxon>
        <taxon>Bivalvia</taxon>
        <taxon>Autobranchia</taxon>
        <taxon>Heteroconchia</taxon>
        <taxon>Euheterodonta</taxon>
        <taxon>Imparidentia</taxon>
        <taxon>Neoheterodontei</taxon>
        <taxon>Myida</taxon>
        <taxon>Dreissenoidea</taxon>
        <taxon>Dreissenidae</taxon>
        <taxon>Dreissena</taxon>
    </lineage>
</organism>
<comment type="caution">
    <text evidence="1">The sequence shown here is derived from an EMBL/GenBank/DDBJ whole genome shotgun (WGS) entry which is preliminary data.</text>
</comment>
<reference evidence="1" key="2">
    <citation type="submission" date="2020-11" db="EMBL/GenBank/DDBJ databases">
        <authorList>
            <person name="McCartney M.A."/>
            <person name="Auch B."/>
            <person name="Kono T."/>
            <person name="Mallez S."/>
            <person name="Becker A."/>
            <person name="Gohl D.M."/>
            <person name="Silverstein K.A.T."/>
            <person name="Koren S."/>
            <person name="Bechman K.B."/>
            <person name="Herman A."/>
            <person name="Abrahante J.E."/>
            <person name="Garbe J."/>
        </authorList>
    </citation>
    <scope>NUCLEOTIDE SEQUENCE</scope>
    <source>
        <strain evidence="1">Duluth1</strain>
        <tissue evidence="1">Whole animal</tissue>
    </source>
</reference>
<protein>
    <submittedName>
        <fullName evidence="1">Uncharacterized protein</fullName>
    </submittedName>
</protein>
<dbReference type="AlphaFoldDB" id="A0A9D4HRT0"/>